<dbReference type="RefSeq" id="XP_004995775.1">
    <property type="nucleotide sequence ID" value="XM_004995718.1"/>
</dbReference>
<dbReference type="Pfam" id="PF00076">
    <property type="entry name" value="RRM_1"/>
    <property type="match status" value="1"/>
</dbReference>
<dbReference type="SUPFAM" id="SSF54928">
    <property type="entry name" value="RNA-binding domain, RBD"/>
    <property type="match status" value="1"/>
</dbReference>
<evidence type="ECO:0000256" key="2">
    <source>
        <dbReference type="SAM" id="MobiDB-lite"/>
    </source>
</evidence>
<feature type="domain" description="RRM" evidence="3">
    <location>
        <begin position="1"/>
        <end position="77"/>
    </location>
</feature>
<dbReference type="GO" id="GO:0003723">
    <property type="term" value="F:RNA binding"/>
    <property type="evidence" value="ECO:0007669"/>
    <property type="project" value="UniProtKB-UniRule"/>
</dbReference>
<feature type="compositionally biased region" description="Low complexity" evidence="2">
    <location>
        <begin position="107"/>
        <end position="165"/>
    </location>
</feature>
<keyword evidence="5" id="KW-1185">Reference proteome</keyword>
<gene>
    <name evidence="4" type="ORF">PTSG_03191</name>
</gene>
<name>F2U4H3_SALR5</name>
<dbReference type="PANTHER" id="PTHR32343:SF22">
    <property type="entry name" value="LD29830P"/>
    <property type="match status" value="1"/>
</dbReference>
<dbReference type="PROSITE" id="PS50102">
    <property type="entry name" value="RRM"/>
    <property type="match status" value="1"/>
</dbReference>
<evidence type="ECO:0000313" key="5">
    <source>
        <dbReference type="Proteomes" id="UP000007799"/>
    </source>
</evidence>
<dbReference type="AlphaFoldDB" id="F2U4H3"/>
<feature type="compositionally biased region" description="Pro residues" evidence="2">
    <location>
        <begin position="94"/>
        <end position="106"/>
    </location>
</feature>
<dbReference type="EMBL" id="GL832961">
    <property type="protein sequence ID" value="EGD82539.1"/>
    <property type="molecule type" value="Genomic_DNA"/>
</dbReference>
<dbReference type="PANTHER" id="PTHR32343">
    <property type="entry name" value="SERINE/ARGININE-RICH SPLICING FACTOR"/>
    <property type="match status" value="1"/>
</dbReference>
<dbReference type="InterPro" id="IPR012677">
    <property type="entry name" value="Nucleotide-bd_a/b_plait_sf"/>
</dbReference>
<feature type="region of interest" description="Disordered" evidence="2">
    <location>
        <begin position="88"/>
        <end position="175"/>
    </location>
</feature>
<sequence length="248" mass="26683">MFVGVAGVSSLVREDQVRELLAKCGKVEELRVYRDNTDPRQRTVCVNFEKEEDGMVALHLTDKFLIDRLIKVERLDNWPRGIQEITFQGEPVRRAPPPSAPVPAPKPAAAAAAAAAGRAPQQQQQQQGQQQQQPAPAASKPDAPAATSTATSAAATGASAHTPAASKETPEPSPEVYVADVPTTVAKPDLILFFTRACGPVRTIDVRGDAVHTPSIDPPKKQKYSIIIKPSSGWSRIKLAIDTNSDRQ</sequence>
<evidence type="ECO:0000313" key="4">
    <source>
        <dbReference type="EMBL" id="EGD82539.1"/>
    </source>
</evidence>
<protein>
    <recommendedName>
        <fullName evidence="3">RRM domain-containing protein</fullName>
    </recommendedName>
</protein>
<organism evidence="5">
    <name type="scientific">Salpingoeca rosetta (strain ATCC 50818 / BSB-021)</name>
    <dbReference type="NCBI Taxonomy" id="946362"/>
    <lineage>
        <taxon>Eukaryota</taxon>
        <taxon>Choanoflagellata</taxon>
        <taxon>Craspedida</taxon>
        <taxon>Salpingoecidae</taxon>
        <taxon>Salpingoeca</taxon>
    </lineage>
</organism>
<dbReference type="SMART" id="SM00360">
    <property type="entry name" value="RRM"/>
    <property type="match status" value="1"/>
</dbReference>
<keyword evidence="1" id="KW-0694">RNA-binding</keyword>
<evidence type="ECO:0000259" key="3">
    <source>
        <dbReference type="PROSITE" id="PS50102"/>
    </source>
</evidence>
<accession>F2U4H3</accession>
<dbReference type="Gene3D" id="3.30.70.330">
    <property type="match status" value="1"/>
</dbReference>
<dbReference type="Proteomes" id="UP000007799">
    <property type="component" value="Unassembled WGS sequence"/>
</dbReference>
<dbReference type="KEGG" id="sre:PTSG_03191"/>
<proteinExistence type="predicted"/>
<dbReference type="InterPro" id="IPR035979">
    <property type="entry name" value="RBD_domain_sf"/>
</dbReference>
<dbReference type="InParanoid" id="F2U4H3"/>
<dbReference type="OrthoDB" id="7763451at2759"/>
<evidence type="ECO:0000256" key="1">
    <source>
        <dbReference type="PROSITE-ProRule" id="PRU00176"/>
    </source>
</evidence>
<dbReference type="GeneID" id="16076362"/>
<reference evidence="4" key="1">
    <citation type="submission" date="2009-08" db="EMBL/GenBank/DDBJ databases">
        <title>Annotation of Salpingoeca rosetta.</title>
        <authorList>
            <consortium name="The Broad Institute Genome Sequencing Platform"/>
            <person name="Russ C."/>
            <person name="Cuomo C."/>
            <person name="Burger G."/>
            <person name="Gray M.W."/>
            <person name="Holland P.W.H."/>
            <person name="King N."/>
            <person name="Lang F.B.F."/>
            <person name="Roger A.J."/>
            <person name="Ruiz-Trillo I."/>
            <person name="Young S.K."/>
            <person name="Zeng Q."/>
            <person name="Gargeya S."/>
            <person name="Alvarado L."/>
            <person name="Berlin A."/>
            <person name="Chapman S.B."/>
            <person name="Chen Z."/>
            <person name="Freedman E."/>
            <person name="Gellesch M."/>
            <person name="Goldberg J."/>
            <person name="Griggs A."/>
            <person name="Gujja S."/>
            <person name="Heilman E."/>
            <person name="Heiman D."/>
            <person name="Howarth C."/>
            <person name="Mehta T."/>
            <person name="Neiman D."/>
            <person name="Pearson M."/>
            <person name="Roberts A."/>
            <person name="Saif S."/>
            <person name="Shea T."/>
            <person name="Shenoy N."/>
            <person name="Sisk P."/>
            <person name="Stolte C."/>
            <person name="Sykes S."/>
            <person name="White J."/>
            <person name="Yandava C."/>
            <person name="Haas B."/>
            <person name="Nusbaum C."/>
            <person name="Birren B."/>
        </authorList>
    </citation>
    <scope>NUCLEOTIDE SEQUENCE [LARGE SCALE GENOMIC DNA]</scope>
    <source>
        <strain evidence="4">ATCC 50818</strain>
    </source>
</reference>
<dbReference type="InterPro" id="IPR000504">
    <property type="entry name" value="RRM_dom"/>
</dbReference>